<evidence type="ECO:0000313" key="5">
    <source>
        <dbReference type="EMBL" id="KAF7988006.1"/>
    </source>
</evidence>
<evidence type="ECO:0000256" key="2">
    <source>
        <dbReference type="ARBA" id="ARBA00022989"/>
    </source>
</evidence>
<evidence type="ECO:0000256" key="1">
    <source>
        <dbReference type="ARBA" id="ARBA00022692"/>
    </source>
</evidence>
<keyword evidence="4" id="KW-0813">Transport</keyword>
<keyword evidence="3 4" id="KW-0472">Membrane</keyword>
<feature type="transmembrane region" description="Helical" evidence="4">
    <location>
        <begin position="20"/>
        <end position="38"/>
    </location>
</feature>
<sequence length="132" mass="15512">MFFHWDVNEGPILFEWWRTTNSIGIISSMIGIIIFAALHEGIKNYREHLFLKANILSQTNRGKKSQIEAMFCGFHIYQTIIHMIQFTCGYILMFIFMSFNIWLGIAVVFGSGFGYWLFAWNKFTNENTDCCR</sequence>
<keyword evidence="6" id="KW-1185">Reference proteome</keyword>
<evidence type="ECO:0000256" key="4">
    <source>
        <dbReference type="RuleBase" id="RU367022"/>
    </source>
</evidence>
<dbReference type="PANTHER" id="PTHR12483">
    <property type="entry name" value="SOLUTE CARRIER FAMILY 31 COPPER TRANSPORTERS"/>
    <property type="match status" value="1"/>
</dbReference>
<name>A0A834XNK5_APHGI</name>
<keyword evidence="4" id="KW-0406">Ion transport</keyword>
<keyword evidence="4" id="KW-0186">Copper</keyword>
<dbReference type="GO" id="GO:0005375">
    <property type="term" value="F:copper ion transmembrane transporter activity"/>
    <property type="evidence" value="ECO:0007669"/>
    <property type="project" value="UniProtKB-UniRule"/>
</dbReference>
<protein>
    <recommendedName>
        <fullName evidence="4">Copper transport protein</fullName>
    </recommendedName>
</protein>
<gene>
    <name evidence="5" type="ORF">HCN44_007500</name>
</gene>
<proteinExistence type="inferred from homology"/>
<dbReference type="OrthoDB" id="161814at2759"/>
<dbReference type="AlphaFoldDB" id="A0A834XNK5"/>
<keyword evidence="4" id="KW-0187">Copper transport</keyword>
<dbReference type="GO" id="GO:0016020">
    <property type="term" value="C:membrane"/>
    <property type="evidence" value="ECO:0007669"/>
    <property type="project" value="UniProtKB-SubCell"/>
</dbReference>
<comment type="caution">
    <text evidence="5">The sequence shown here is derived from an EMBL/GenBank/DDBJ whole genome shotgun (WGS) entry which is preliminary data.</text>
</comment>
<keyword evidence="2 4" id="KW-1133">Transmembrane helix</keyword>
<keyword evidence="1 4" id="KW-0812">Transmembrane</keyword>
<dbReference type="Pfam" id="PF04145">
    <property type="entry name" value="Ctr"/>
    <property type="match status" value="1"/>
</dbReference>
<dbReference type="InterPro" id="IPR007274">
    <property type="entry name" value="Cop_transporter"/>
</dbReference>
<comment type="subcellular location">
    <subcellularLocation>
        <location evidence="4">Membrane</location>
        <topology evidence="4">Multi-pass membrane protein</topology>
    </subcellularLocation>
</comment>
<evidence type="ECO:0000313" key="6">
    <source>
        <dbReference type="Proteomes" id="UP000639338"/>
    </source>
</evidence>
<comment type="similarity">
    <text evidence="4">Belongs to the copper transporter (Ctr) (TC 1.A.56) family. SLC31A subfamily.</text>
</comment>
<organism evidence="5 6">
    <name type="scientific">Aphidius gifuensis</name>
    <name type="common">Parasitoid wasp</name>
    <dbReference type="NCBI Taxonomy" id="684658"/>
    <lineage>
        <taxon>Eukaryota</taxon>
        <taxon>Metazoa</taxon>
        <taxon>Ecdysozoa</taxon>
        <taxon>Arthropoda</taxon>
        <taxon>Hexapoda</taxon>
        <taxon>Insecta</taxon>
        <taxon>Pterygota</taxon>
        <taxon>Neoptera</taxon>
        <taxon>Endopterygota</taxon>
        <taxon>Hymenoptera</taxon>
        <taxon>Apocrita</taxon>
        <taxon>Ichneumonoidea</taxon>
        <taxon>Braconidae</taxon>
        <taxon>Aphidiinae</taxon>
        <taxon>Aphidius</taxon>
    </lineage>
</organism>
<accession>A0A834XNK5</accession>
<dbReference type="PANTHER" id="PTHR12483:SF115">
    <property type="entry name" value="COPPER TRANSPORT PROTEIN"/>
    <property type="match status" value="1"/>
</dbReference>
<dbReference type="Proteomes" id="UP000639338">
    <property type="component" value="Unassembled WGS sequence"/>
</dbReference>
<dbReference type="EMBL" id="JACMRX010000006">
    <property type="protein sequence ID" value="KAF7988006.1"/>
    <property type="molecule type" value="Genomic_DNA"/>
</dbReference>
<reference evidence="5 6" key="1">
    <citation type="submission" date="2020-08" db="EMBL/GenBank/DDBJ databases">
        <title>Aphidius gifuensis genome sequencing and assembly.</title>
        <authorList>
            <person name="Du Z."/>
        </authorList>
    </citation>
    <scope>NUCLEOTIDE SEQUENCE [LARGE SCALE GENOMIC DNA]</scope>
    <source>
        <strain evidence="5">YNYX2018</strain>
        <tissue evidence="5">Adults</tissue>
    </source>
</reference>
<evidence type="ECO:0000256" key="3">
    <source>
        <dbReference type="ARBA" id="ARBA00023136"/>
    </source>
</evidence>
<feature type="transmembrane region" description="Helical" evidence="4">
    <location>
        <begin position="90"/>
        <end position="118"/>
    </location>
</feature>